<dbReference type="PIRSF" id="PIRSF000337">
    <property type="entry name" value="NTA_MOA"/>
    <property type="match status" value="1"/>
</dbReference>
<feature type="binding site" evidence="6">
    <location>
        <position position="150"/>
    </location>
    <ligand>
        <name>FMN</name>
        <dbReference type="ChEBI" id="CHEBI:58210"/>
    </ligand>
</feature>
<dbReference type="SUPFAM" id="SSF51679">
    <property type="entry name" value="Bacterial luciferase-like"/>
    <property type="match status" value="1"/>
</dbReference>
<protein>
    <submittedName>
        <fullName evidence="8">LLM class flavin-dependent oxidoreductase</fullName>
    </submittedName>
</protein>
<feature type="binding site" evidence="6">
    <location>
        <position position="60"/>
    </location>
    <ligand>
        <name>FMN</name>
        <dbReference type="ChEBI" id="CHEBI:58210"/>
    </ligand>
</feature>
<evidence type="ECO:0000313" key="9">
    <source>
        <dbReference type="Proteomes" id="UP000367750"/>
    </source>
</evidence>
<keyword evidence="9" id="KW-1185">Reference proteome</keyword>
<keyword evidence="1 6" id="KW-0285">Flavoprotein</keyword>
<evidence type="ECO:0000313" key="8">
    <source>
        <dbReference type="EMBL" id="KAA9004824.1"/>
    </source>
</evidence>
<feature type="binding site" evidence="6">
    <location>
        <position position="96"/>
    </location>
    <ligand>
        <name>FMN</name>
        <dbReference type="ChEBI" id="CHEBI:58210"/>
    </ligand>
</feature>
<dbReference type="Pfam" id="PF00296">
    <property type="entry name" value="Bac_luciferase"/>
    <property type="match status" value="1"/>
</dbReference>
<dbReference type="OrthoDB" id="3265338at2"/>
<dbReference type="EMBL" id="VYKK01000012">
    <property type="protein sequence ID" value="KAA9004824.1"/>
    <property type="molecule type" value="Genomic_DNA"/>
</dbReference>
<name>A0A5J5GBF8_9BACL</name>
<dbReference type="RefSeq" id="WP_150457975.1">
    <property type="nucleotide sequence ID" value="NZ_VYKK01000012.1"/>
</dbReference>
<accession>A0A5J5GBF8</accession>
<evidence type="ECO:0000256" key="2">
    <source>
        <dbReference type="ARBA" id="ARBA00022643"/>
    </source>
</evidence>
<evidence type="ECO:0000256" key="3">
    <source>
        <dbReference type="ARBA" id="ARBA00023002"/>
    </source>
</evidence>
<dbReference type="Gene3D" id="3.20.20.30">
    <property type="entry name" value="Luciferase-like domain"/>
    <property type="match status" value="1"/>
</dbReference>
<feature type="domain" description="Luciferase-like" evidence="7">
    <location>
        <begin position="14"/>
        <end position="387"/>
    </location>
</feature>
<proteinExistence type="inferred from homology"/>
<evidence type="ECO:0000256" key="5">
    <source>
        <dbReference type="ARBA" id="ARBA00033748"/>
    </source>
</evidence>
<feature type="binding site" evidence="6">
    <location>
        <position position="221"/>
    </location>
    <ligand>
        <name>FMN</name>
        <dbReference type="ChEBI" id="CHEBI:58210"/>
    </ligand>
</feature>
<feature type="binding site" evidence="6">
    <location>
        <position position="220"/>
    </location>
    <ligand>
        <name>FMN</name>
        <dbReference type="ChEBI" id="CHEBI:58210"/>
    </ligand>
</feature>
<comment type="caution">
    <text evidence="8">The sequence shown here is derived from an EMBL/GenBank/DDBJ whole genome shotgun (WGS) entry which is preliminary data.</text>
</comment>
<evidence type="ECO:0000256" key="1">
    <source>
        <dbReference type="ARBA" id="ARBA00022630"/>
    </source>
</evidence>
<feature type="binding site" evidence="6">
    <location>
        <position position="146"/>
    </location>
    <ligand>
        <name>FMN</name>
        <dbReference type="ChEBI" id="CHEBI:58210"/>
    </ligand>
</feature>
<dbReference type="InterPro" id="IPR051260">
    <property type="entry name" value="Diverse_substr_monoxygenases"/>
</dbReference>
<dbReference type="AlphaFoldDB" id="A0A5J5GBF8"/>
<dbReference type="PANTHER" id="PTHR30011">
    <property type="entry name" value="ALKANESULFONATE MONOOXYGENASE-RELATED"/>
    <property type="match status" value="1"/>
</dbReference>
<dbReference type="CDD" id="cd01095">
    <property type="entry name" value="Nitrilotriacetate_monoxgenase"/>
    <property type="match status" value="1"/>
</dbReference>
<keyword evidence="2 6" id="KW-0288">FMN</keyword>
<dbReference type="InterPro" id="IPR016215">
    <property type="entry name" value="NTA_MOA"/>
</dbReference>
<keyword evidence="3" id="KW-0560">Oxidoreductase</keyword>
<dbReference type="Proteomes" id="UP000367750">
    <property type="component" value="Unassembled WGS sequence"/>
</dbReference>
<dbReference type="NCBIfam" id="TIGR03860">
    <property type="entry name" value="FMN_nitrolo"/>
    <property type="match status" value="1"/>
</dbReference>
<evidence type="ECO:0000259" key="7">
    <source>
        <dbReference type="Pfam" id="PF00296"/>
    </source>
</evidence>
<evidence type="ECO:0000256" key="6">
    <source>
        <dbReference type="PIRSR" id="PIRSR000337-1"/>
    </source>
</evidence>
<dbReference type="InterPro" id="IPR011251">
    <property type="entry name" value="Luciferase-like_dom"/>
</dbReference>
<organism evidence="8 9">
    <name type="scientific">Paenibacillus spiritus</name>
    <dbReference type="NCBI Taxonomy" id="2496557"/>
    <lineage>
        <taxon>Bacteria</taxon>
        <taxon>Bacillati</taxon>
        <taxon>Bacillota</taxon>
        <taxon>Bacilli</taxon>
        <taxon>Bacillales</taxon>
        <taxon>Paenibacillaceae</taxon>
        <taxon>Paenibacillus</taxon>
    </lineage>
</organism>
<gene>
    <name evidence="8" type="ORF">F4V43_09315</name>
</gene>
<comment type="similarity">
    <text evidence="5">Belongs to the NtaA/SnaA/DszA monooxygenase family.</text>
</comment>
<dbReference type="GO" id="GO:0004497">
    <property type="term" value="F:monooxygenase activity"/>
    <property type="evidence" value="ECO:0007669"/>
    <property type="project" value="UniProtKB-KW"/>
</dbReference>
<evidence type="ECO:0000256" key="4">
    <source>
        <dbReference type="ARBA" id="ARBA00023033"/>
    </source>
</evidence>
<dbReference type="GO" id="GO:0016705">
    <property type="term" value="F:oxidoreductase activity, acting on paired donors, with incorporation or reduction of molecular oxygen"/>
    <property type="evidence" value="ECO:0007669"/>
    <property type="project" value="InterPro"/>
</dbReference>
<keyword evidence="4" id="KW-0503">Monooxygenase</keyword>
<reference evidence="8 9" key="1">
    <citation type="submission" date="2019-09" db="EMBL/GenBank/DDBJ databases">
        <title>Bacillus ochoae sp. nov., Paenibacillus whitsoniae sp. nov., Paenibacillus spiritus sp. nov. Isolated from the Mars Exploration Rover during spacecraft assembly.</title>
        <authorList>
            <person name="Seuylemezian A."/>
            <person name="Vaishampayan P."/>
        </authorList>
    </citation>
    <scope>NUCLEOTIDE SEQUENCE [LARGE SCALE GENOMIC DNA]</scope>
    <source>
        <strain evidence="8 9">MER_111</strain>
    </source>
</reference>
<sequence>MTRTRDGQLHLGAFLYFSGHHHAGWRHPASGVEQMFDIKLYEQLAKTAERGKFDMIFFADLLHLIYPGRAAAGMLDPVSLLSALSMVTSHIGLTATVSTTYNEPFHVARRMATLDLISGGRAGWNIVTSQVDAEAHNFGREKHPEHSLRYEMAAEFVEVVTRLWDSWEDDALVLDRKEGVFADVSKLHPVDYQGEWYNSRGPLITPRPPQGYPVLIQAGSSEPGQAFAARIGEVIFTAQQSLPAAQAFYSRLKAKVAASGREPDSLLIMPGLSPILGSTEEEAKRRERELLDLIDPEEAVMMVSGILQVDLGGYPADGPLPDIPDPVESSNGMKSRVQLIMDLARKDNLSILELGRRLLGARGHMQFVGTPGQLADLMEEWFEQRGCDGFNIMPPVLPGDLDIFVDQVVPVLQKRGLFRTEYEGSTLRDHLGLARPQIGHFRQPNGTFAV</sequence>
<dbReference type="InterPro" id="IPR036661">
    <property type="entry name" value="Luciferase-like_sf"/>
</dbReference>
<dbReference type="PANTHER" id="PTHR30011:SF16">
    <property type="entry name" value="C2H2 FINGER DOMAIN TRANSCRIPTION FACTOR (EUROFUNG)-RELATED"/>
    <property type="match status" value="1"/>
</dbReference>